<evidence type="ECO:0000256" key="4">
    <source>
        <dbReference type="ARBA" id="ARBA00022630"/>
    </source>
</evidence>
<dbReference type="UniPathway" id="UPA00276">
    <property type="reaction ID" value="UER00406"/>
</dbReference>
<evidence type="ECO:0000256" key="10">
    <source>
        <dbReference type="ARBA" id="ARBA00022827"/>
    </source>
</evidence>
<keyword evidence="9 15" id="KW-0418">Kinase</keyword>
<dbReference type="EC" id="2.7.1.26" evidence="15"/>
<evidence type="ECO:0000256" key="1">
    <source>
        <dbReference type="ARBA" id="ARBA00002121"/>
    </source>
</evidence>
<dbReference type="SUPFAM" id="SSF52374">
    <property type="entry name" value="Nucleotidylyl transferase"/>
    <property type="match status" value="1"/>
</dbReference>
<comment type="catalytic activity">
    <reaction evidence="14 15">
        <text>FMN + ATP + H(+) = FAD + diphosphate</text>
        <dbReference type="Rhea" id="RHEA:17237"/>
        <dbReference type="ChEBI" id="CHEBI:15378"/>
        <dbReference type="ChEBI" id="CHEBI:30616"/>
        <dbReference type="ChEBI" id="CHEBI:33019"/>
        <dbReference type="ChEBI" id="CHEBI:57692"/>
        <dbReference type="ChEBI" id="CHEBI:58210"/>
        <dbReference type="EC" id="2.7.7.2"/>
    </reaction>
</comment>
<keyword evidence="7 15" id="KW-0548">Nucleotidyltransferase</keyword>
<dbReference type="InterPro" id="IPR023468">
    <property type="entry name" value="Riboflavin_kinase"/>
</dbReference>
<gene>
    <name evidence="17" type="ORF">AERYTH_07655</name>
</gene>
<dbReference type="GO" id="GO:0009231">
    <property type="term" value="P:riboflavin biosynthetic process"/>
    <property type="evidence" value="ECO:0007669"/>
    <property type="project" value="InterPro"/>
</dbReference>
<evidence type="ECO:0000256" key="14">
    <source>
        <dbReference type="ARBA" id="ARBA00049494"/>
    </source>
</evidence>
<dbReference type="PATRIC" id="fig|2041.4.peg.1605"/>
<dbReference type="Pfam" id="PF01687">
    <property type="entry name" value="Flavokinase"/>
    <property type="match status" value="1"/>
</dbReference>
<dbReference type="FunFam" id="3.40.50.620:FF:000021">
    <property type="entry name" value="Riboflavin biosynthesis protein"/>
    <property type="match status" value="1"/>
</dbReference>
<keyword evidence="6 15" id="KW-0808">Transferase</keyword>
<dbReference type="InterPro" id="IPR015865">
    <property type="entry name" value="Riboflavin_kinase_bac/euk"/>
</dbReference>
<dbReference type="NCBIfam" id="TIGR00125">
    <property type="entry name" value="cyt_tran_rel"/>
    <property type="match status" value="1"/>
</dbReference>
<dbReference type="KEGG" id="aer:AERYTH_07655"/>
<organism evidence="17 18">
    <name type="scientific">Aeromicrobium erythreum</name>
    <dbReference type="NCBI Taxonomy" id="2041"/>
    <lineage>
        <taxon>Bacteria</taxon>
        <taxon>Bacillati</taxon>
        <taxon>Actinomycetota</taxon>
        <taxon>Actinomycetes</taxon>
        <taxon>Propionibacteriales</taxon>
        <taxon>Nocardioidaceae</taxon>
        <taxon>Aeromicrobium</taxon>
    </lineage>
</organism>
<keyword evidence="18" id="KW-1185">Reference proteome</keyword>
<evidence type="ECO:0000256" key="6">
    <source>
        <dbReference type="ARBA" id="ARBA00022679"/>
    </source>
</evidence>
<dbReference type="GO" id="GO:0006747">
    <property type="term" value="P:FAD biosynthetic process"/>
    <property type="evidence" value="ECO:0007669"/>
    <property type="project" value="UniProtKB-UniRule"/>
</dbReference>
<dbReference type="InterPro" id="IPR023465">
    <property type="entry name" value="Riboflavin_kinase_dom_sf"/>
</dbReference>
<evidence type="ECO:0000256" key="15">
    <source>
        <dbReference type="PIRNR" id="PIRNR004491"/>
    </source>
</evidence>
<dbReference type="SUPFAM" id="SSF82114">
    <property type="entry name" value="Riboflavin kinase-like"/>
    <property type="match status" value="1"/>
</dbReference>
<dbReference type="Gene3D" id="3.40.50.620">
    <property type="entry name" value="HUPs"/>
    <property type="match status" value="1"/>
</dbReference>
<dbReference type="RefSeq" id="WP_067856742.1">
    <property type="nucleotide sequence ID" value="NZ_CP011502.1"/>
</dbReference>
<dbReference type="InterPro" id="IPR002606">
    <property type="entry name" value="Riboflavin_kinase_bac"/>
</dbReference>
<comment type="function">
    <text evidence="1">Catalyzes the phosphorylation of riboflavin to FMN followed by the adenylation of FMN to FAD.</text>
</comment>
<evidence type="ECO:0000256" key="8">
    <source>
        <dbReference type="ARBA" id="ARBA00022741"/>
    </source>
</evidence>
<dbReference type="SMART" id="SM00904">
    <property type="entry name" value="Flavokinase"/>
    <property type="match status" value="1"/>
</dbReference>
<dbReference type="Proteomes" id="UP000067689">
    <property type="component" value="Chromosome"/>
</dbReference>
<keyword evidence="8 15" id="KW-0547">Nucleotide-binding</keyword>
<keyword evidence="11 15" id="KW-0067">ATP-binding</keyword>
<evidence type="ECO:0000256" key="5">
    <source>
        <dbReference type="ARBA" id="ARBA00022643"/>
    </source>
</evidence>
<accession>A0A0U4AW22</accession>
<dbReference type="GO" id="GO:0008531">
    <property type="term" value="F:riboflavin kinase activity"/>
    <property type="evidence" value="ECO:0007669"/>
    <property type="project" value="UniProtKB-UniRule"/>
</dbReference>
<comment type="pathway">
    <text evidence="2 15">Cofactor biosynthesis; FAD biosynthesis; FAD from FMN: step 1/1.</text>
</comment>
<name>A0A0U4AW22_9ACTN</name>
<dbReference type="NCBIfam" id="NF004160">
    <property type="entry name" value="PRK05627.1-3"/>
    <property type="match status" value="1"/>
</dbReference>
<keyword evidence="12" id="KW-0511">Multifunctional enzyme</keyword>
<dbReference type="GO" id="GO:0009398">
    <property type="term" value="P:FMN biosynthetic process"/>
    <property type="evidence" value="ECO:0007669"/>
    <property type="project" value="UniProtKB-UniRule"/>
</dbReference>
<sequence length="318" mass="34122">MGTWTDRGGASTAPLGTATAVTIGTFDGVHRGHQALLRRTREVAEGLPVVAVTFDPHPVAVFAPDRVPPRLTSLQRRIELLHEPAPGVRGADHVRVLDFDRAMAGWSPEEFVERVVVEELGARHVVVGENFTFGAKAAGTTETLRDLCDRHGCDASAFTLVGDGHGADGVPWSSTRVRALVAEARLEEAAELLGRPHEVDGVVTPGDQRGRDLGFPTANVPVQADYCVPPDGVYAGRLLTGDADYPAAISVGTNPTFAGTERRVESYVMDHGHDLDLYGRPVRVQLVSHLRPMVAYRGVDALVEQMHADVEQARAALA</sequence>
<dbReference type="InterPro" id="IPR004821">
    <property type="entry name" value="Cyt_trans-like"/>
</dbReference>
<dbReference type="EMBL" id="CP011502">
    <property type="protein sequence ID" value="ALX04576.1"/>
    <property type="molecule type" value="Genomic_DNA"/>
</dbReference>
<dbReference type="UniPathway" id="UPA00277">
    <property type="reaction ID" value="UER00407"/>
</dbReference>
<dbReference type="Gene3D" id="2.40.30.30">
    <property type="entry name" value="Riboflavin kinase-like"/>
    <property type="match status" value="1"/>
</dbReference>
<proteinExistence type="inferred from homology"/>
<evidence type="ECO:0000256" key="2">
    <source>
        <dbReference type="ARBA" id="ARBA00004726"/>
    </source>
</evidence>
<dbReference type="GO" id="GO:0003919">
    <property type="term" value="F:FMN adenylyltransferase activity"/>
    <property type="evidence" value="ECO:0007669"/>
    <property type="project" value="UniProtKB-UniRule"/>
</dbReference>
<dbReference type="AlphaFoldDB" id="A0A0U4AW22"/>
<evidence type="ECO:0000256" key="7">
    <source>
        <dbReference type="ARBA" id="ARBA00022695"/>
    </source>
</evidence>
<evidence type="ECO:0000256" key="3">
    <source>
        <dbReference type="ARBA" id="ARBA00005201"/>
    </source>
</evidence>
<evidence type="ECO:0000313" key="18">
    <source>
        <dbReference type="Proteomes" id="UP000067689"/>
    </source>
</evidence>
<keyword evidence="4 15" id="KW-0285">Flavoprotein</keyword>
<comment type="pathway">
    <text evidence="3 15">Cofactor biosynthesis; FMN biosynthesis; FMN from riboflavin (ATP route): step 1/1.</text>
</comment>
<evidence type="ECO:0000256" key="13">
    <source>
        <dbReference type="ARBA" id="ARBA00047880"/>
    </source>
</evidence>
<evidence type="ECO:0000256" key="9">
    <source>
        <dbReference type="ARBA" id="ARBA00022777"/>
    </source>
</evidence>
<comment type="similarity">
    <text evidence="15">Belongs to the ribF family.</text>
</comment>
<comment type="catalytic activity">
    <reaction evidence="13 15">
        <text>riboflavin + ATP = FMN + ADP + H(+)</text>
        <dbReference type="Rhea" id="RHEA:14357"/>
        <dbReference type="ChEBI" id="CHEBI:15378"/>
        <dbReference type="ChEBI" id="CHEBI:30616"/>
        <dbReference type="ChEBI" id="CHEBI:57986"/>
        <dbReference type="ChEBI" id="CHEBI:58210"/>
        <dbReference type="ChEBI" id="CHEBI:456216"/>
        <dbReference type="EC" id="2.7.1.26"/>
    </reaction>
</comment>
<dbReference type="PANTHER" id="PTHR22749:SF6">
    <property type="entry name" value="RIBOFLAVIN KINASE"/>
    <property type="match status" value="1"/>
</dbReference>
<dbReference type="STRING" id="2041.AERYTH_07655"/>
<dbReference type="PIRSF" id="PIRSF004491">
    <property type="entry name" value="FAD_Synth"/>
    <property type="match status" value="1"/>
</dbReference>
<dbReference type="Pfam" id="PF06574">
    <property type="entry name" value="FAD_syn"/>
    <property type="match status" value="1"/>
</dbReference>
<dbReference type="EC" id="2.7.7.2" evidence="15"/>
<keyword evidence="10 15" id="KW-0274">FAD</keyword>
<keyword evidence="5 15" id="KW-0288">FMN</keyword>
<dbReference type="FunFam" id="2.40.30.30:FF:000003">
    <property type="entry name" value="Riboflavin biosynthesis protein"/>
    <property type="match status" value="1"/>
</dbReference>
<dbReference type="PANTHER" id="PTHR22749">
    <property type="entry name" value="RIBOFLAVIN KINASE/FMN ADENYLYLTRANSFERASE"/>
    <property type="match status" value="1"/>
</dbReference>
<evidence type="ECO:0000259" key="16">
    <source>
        <dbReference type="SMART" id="SM00904"/>
    </source>
</evidence>
<dbReference type="InterPro" id="IPR014729">
    <property type="entry name" value="Rossmann-like_a/b/a_fold"/>
</dbReference>
<evidence type="ECO:0000256" key="11">
    <source>
        <dbReference type="ARBA" id="ARBA00022840"/>
    </source>
</evidence>
<dbReference type="GO" id="GO:0005524">
    <property type="term" value="F:ATP binding"/>
    <property type="evidence" value="ECO:0007669"/>
    <property type="project" value="UniProtKB-UniRule"/>
</dbReference>
<feature type="domain" description="Riboflavin kinase" evidence="16">
    <location>
        <begin position="192"/>
        <end position="318"/>
    </location>
</feature>
<reference evidence="17 18" key="1">
    <citation type="journal article" date="1991" name="Int. J. Syst. Bacteriol.">
        <title>Description of the erythromycin-producing bacterium Arthrobacter sp. strain NRRL B-3381 as Aeromicrobium erythreum gen. nov., sp. nov.</title>
        <authorList>
            <person name="Miller E.S."/>
            <person name="Woese C.R."/>
            <person name="Brenner S."/>
        </authorList>
    </citation>
    <scope>NUCLEOTIDE SEQUENCE [LARGE SCALE GENOMIC DNA]</scope>
    <source>
        <strain evidence="17 18">AR18</strain>
    </source>
</reference>
<dbReference type="NCBIfam" id="TIGR00083">
    <property type="entry name" value="ribF"/>
    <property type="match status" value="1"/>
</dbReference>
<dbReference type="InterPro" id="IPR015864">
    <property type="entry name" value="FAD_synthase"/>
</dbReference>
<protein>
    <recommendedName>
        <fullName evidence="15">Riboflavin biosynthesis protein</fullName>
    </recommendedName>
    <domain>
        <recommendedName>
            <fullName evidence="15">Riboflavin kinase</fullName>
            <ecNumber evidence="15">2.7.1.26</ecNumber>
        </recommendedName>
        <alternativeName>
            <fullName evidence="15">Flavokinase</fullName>
        </alternativeName>
    </domain>
    <domain>
        <recommendedName>
            <fullName evidence="15">FMN adenylyltransferase</fullName>
            <ecNumber evidence="15">2.7.7.2</ecNumber>
        </recommendedName>
        <alternativeName>
            <fullName evidence="15">FAD pyrophosphorylase</fullName>
        </alternativeName>
        <alternativeName>
            <fullName evidence="15">FAD synthase</fullName>
        </alternativeName>
    </domain>
</protein>
<dbReference type="CDD" id="cd02064">
    <property type="entry name" value="FAD_synthetase_N"/>
    <property type="match status" value="1"/>
</dbReference>
<evidence type="ECO:0000313" key="17">
    <source>
        <dbReference type="EMBL" id="ALX04576.1"/>
    </source>
</evidence>
<evidence type="ECO:0000256" key="12">
    <source>
        <dbReference type="ARBA" id="ARBA00023268"/>
    </source>
</evidence>